<protein>
    <recommendedName>
        <fullName evidence="1">DUF8035 domain-containing protein</fullName>
    </recommendedName>
</protein>
<keyword evidence="3" id="KW-1185">Reference proteome</keyword>
<feature type="domain" description="DUF8035" evidence="1">
    <location>
        <begin position="239"/>
        <end position="289"/>
    </location>
</feature>
<organism evidence="2 3">
    <name type="scientific">Trichoglossum hirsutum</name>
    <dbReference type="NCBI Taxonomy" id="265104"/>
    <lineage>
        <taxon>Eukaryota</taxon>
        <taxon>Fungi</taxon>
        <taxon>Dikarya</taxon>
        <taxon>Ascomycota</taxon>
        <taxon>Pezizomycotina</taxon>
        <taxon>Geoglossomycetes</taxon>
        <taxon>Geoglossales</taxon>
        <taxon>Geoglossaceae</taxon>
        <taxon>Trichoglossum</taxon>
    </lineage>
</organism>
<proteinExistence type="predicted"/>
<dbReference type="InterPro" id="IPR058348">
    <property type="entry name" value="DUF8035"/>
</dbReference>
<dbReference type="Pfam" id="PF26118">
    <property type="entry name" value="DUF8035"/>
    <property type="match status" value="1"/>
</dbReference>
<name>A0A9P8RN69_9PEZI</name>
<comment type="caution">
    <text evidence="2">The sequence shown here is derived from an EMBL/GenBank/DDBJ whole genome shotgun (WGS) entry which is preliminary data.</text>
</comment>
<accession>A0A9P8RN69</accession>
<dbReference type="Proteomes" id="UP000750711">
    <property type="component" value="Unassembled WGS sequence"/>
</dbReference>
<dbReference type="EMBL" id="JAGHQM010000948">
    <property type="protein sequence ID" value="KAH0556992.1"/>
    <property type="molecule type" value="Genomic_DNA"/>
</dbReference>
<sequence length="330" mass="39469">MSRRYPASEGYVEDRERDIYRDGSVDEIDTIYRTRNGPEFLREDYGRSSAGPLIVTTREREPIIEEPAVHREIITHHRHIDHGVERAPHLHRGLGEIEVRRRHEGRESYDDDILFEREYGRRRRREERVRRHRSIGAGRGLSRSEVDLSAEGEYYNRRAMDRTYVGEGLNGATRDWTIVDVPPGTQRVRMDGAGGATQEITWQRYNGVRRSKFIAPGEVYEDRSGRRYFGGRSGAGDVWTEITKDLVVRDALEELGYEFEETEFFFYVIEYLKYDHVVELVEISEEIRRDRRDRIRQIEWERETRRHFGHDDRIIERDREVIFTRPRRYY</sequence>
<dbReference type="AlphaFoldDB" id="A0A9P8RN69"/>
<evidence type="ECO:0000259" key="1">
    <source>
        <dbReference type="Pfam" id="PF26118"/>
    </source>
</evidence>
<gene>
    <name evidence="2" type="ORF">GP486_005219</name>
</gene>
<evidence type="ECO:0000313" key="2">
    <source>
        <dbReference type="EMBL" id="KAH0556992.1"/>
    </source>
</evidence>
<reference evidence="2" key="1">
    <citation type="submission" date="2021-03" db="EMBL/GenBank/DDBJ databases">
        <title>Comparative genomics and phylogenomic investigation of the class Geoglossomycetes provide insights into ecological specialization and systematics.</title>
        <authorList>
            <person name="Melie T."/>
            <person name="Pirro S."/>
            <person name="Miller A.N."/>
            <person name="Quandt A."/>
        </authorList>
    </citation>
    <scope>NUCLEOTIDE SEQUENCE</scope>
    <source>
        <strain evidence="2">CAQ_001_2017</strain>
    </source>
</reference>
<evidence type="ECO:0000313" key="3">
    <source>
        <dbReference type="Proteomes" id="UP000750711"/>
    </source>
</evidence>